<protein>
    <recommendedName>
        <fullName evidence="4">Multidrug transporter</fullName>
    </recommendedName>
</protein>
<feature type="signal peptide" evidence="1">
    <location>
        <begin position="1"/>
        <end position="21"/>
    </location>
</feature>
<accession>A0A2T6BTA0</accession>
<evidence type="ECO:0000313" key="2">
    <source>
        <dbReference type="EMBL" id="PTX59269.1"/>
    </source>
</evidence>
<evidence type="ECO:0008006" key="4">
    <source>
        <dbReference type="Google" id="ProtNLM"/>
    </source>
</evidence>
<evidence type="ECO:0000313" key="3">
    <source>
        <dbReference type="Proteomes" id="UP000244090"/>
    </source>
</evidence>
<keyword evidence="3" id="KW-1185">Reference proteome</keyword>
<gene>
    <name evidence="2" type="ORF">C8N46_110106</name>
</gene>
<proteinExistence type="predicted"/>
<dbReference type="AlphaFoldDB" id="A0A2T6BTA0"/>
<name>A0A2T6BTA0_9FLAO</name>
<dbReference type="PANTHER" id="PTHR41339:SF1">
    <property type="entry name" value="SECRETED PROTEIN"/>
    <property type="match status" value="1"/>
</dbReference>
<dbReference type="SUPFAM" id="SSF51126">
    <property type="entry name" value="Pectin lyase-like"/>
    <property type="match status" value="1"/>
</dbReference>
<dbReference type="Proteomes" id="UP000244090">
    <property type="component" value="Unassembled WGS sequence"/>
</dbReference>
<dbReference type="PANTHER" id="PTHR41339">
    <property type="entry name" value="LIPL48"/>
    <property type="match status" value="1"/>
</dbReference>
<organism evidence="2 3">
    <name type="scientific">Kordia periserrulae</name>
    <dbReference type="NCBI Taxonomy" id="701523"/>
    <lineage>
        <taxon>Bacteria</taxon>
        <taxon>Pseudomonadati</taxon>
        <taxon>Bacteroidota</taxon>
        <taxon>Flavobacteriia</taxon>
        <taxon>Flavobacteriales</taxon>
        <taxon>Flavobacteriaceae</taxon>
        <taxon>Kordia</taxon>
    </lineage>
</organism>
<comment type="caution">
    <text evidence="2">The sequence shown here is derived from an EMBL/GenBank/DDBJ whole genome shotgun (WGS) entry which is preliminary data.</text>
</comment>
<reference evidence="2 3" key="1">
    <citation type="submission" date="2018-04" db="EMBL/GenBank/DDBJ databases">
        <title>Genomic Encyclopedia of Archaeal and Bacterial Type Strains, Phase II (KMG-II): from individual species to whole genera.</title>
        <authorList>
            <person name="Goeker M."/>
        </authorList>
    </citation>
    <scope>NUCLEOTIDE SEQUENCE [LARGE SCALE GENOMIC DNA]</scope>
    <source>
        <strain evidence="2 3">DSM 25731</strain>
    </source>
</reference>
<dbReference type="InterPro" id="IPR011050">
    <property type="entry name" value="Pectin_lyase_fold/virulence"/>
</dbReference>
<sequence>MKNRILFGFALLGALAMTSCASDDTADINITDNSVVNNTTTNPGGGSTGGQTIFLSGTYTEDLELDANNTYKVNGSLIMAAGTTLRVPAGMTVEALAAGSDVYIAISVGAQIEAIGTADNPIVFTSDASAPAAGDWGGLILLGDAPVNSVSGTATSTSEIASLPYGGTDAADNSGTLRYVRVQYSGGSADGQSENNGISFYGVGNGTIVEYVQVFEGKDDGIEFFGGTVDVDFAAVIGAQDDSIDWTEGYTGTITNAYVKHGADHDKGIEADGFNTDIGNNSNPIYFSAPTVNNLTIIGLGSANSSEAVRLRAGTRAMFNNVVLEGYNEGFDLDTDPVVPADHPTGEGVVSGETQVTDITFIDINVKVKNDTGIMFTEADLISGDGNGTGTDFASWGAGWTVGN</sequence>
<dbReference type="PROSITE" id="PS51257">
    <property type="entry name" value="PROKAR_LIPOPROTEIN"/>
    <property type="match status" value="1"/>
</dbReference>
<keyword evidence="1" id="KW-0732">Signal</keyword>
<dbReference type="EMBL" id="QBKT01000010">
    <property type="protein sequence ID" value="PTX59269.1"/>
    <property type="molecule type" value="Genomic_DNA"/>
</dbReference>
<evidence type="ECO:0000256" key="1">
    <source>
        <dbReference type="SAM" id="SignalP"/>
    </source>
</evidence>
<dbReference type="OrthoDB" id="1521716at2"/>
<feature type="chain" id="PRO_5015760810" description="Multidrug transporter" evidence="1">
    <location>
        <begin position="22"/>
        <end position="404"/>
    </location>
</feature>
<dbReference type="RefSeq" id="WP_108116430.1">
    <property type="nucleotide sequence ID" value="NZ_QBKT01000010.1"/>
</dbReference>